<dbReference type="OrthoDB" id="9795247at2"/>
<dbReference type="Gene3D" id="3.30.420.40">
    <property type="match status" value="2"/>
</dbReference>
<dbReference type="PANTHER" id="PTHR18964">
    <property type="entry name" value="ROK (REPRESSOR, ORF, KINASE) FAMILY"/>
    <property type="match status" value="1"/>
</dbReference>
<evidence type="ECO:0000256" key="1">
    <source>
        <dbReference type="ARBA" id="ARBA00006479"/>
    </source>
</evidence>
<organism evidence="2 3">
    <name type="scientific">Fuerstiella marisgermanici</name>
    <dbReference type="NCBI Taxonomy" id="1891926"/>
    <lineage>
        <taxon>Bacteria</taxon>
        <taxon>Pseudomonadati</taxon>
        <taxon>Planctomycetota</taxon>
        <taxon>Planctomycetia</taxon>
        <taxon>Planctomycetales</taxon>
        <taxon>Planctomycetaceae</taxon>
        <taxon>Fuerstiella</taxon>
    </lineage>
</organism>
<keyword evidence="3" id="KW-1185">Reference proteome</keyword>
<protein>
    <submittedName>
        <fullName evidence="2">Glucokinase</fullName>
        <ecNumber evidence="2">2.7.1.2</ecNumber>
    </submittedName>
</protein>
<dbReference type="SUPFAM" id="SSF53067">
    <property type="entry name" value="Actin-like ATPase domain"/>
    <property type="match status" value="1"/>
</dbReference>
<dbReference type="InterPro" id="IPR043129">
    <property type="entry name" value="ATPase_NBD"/>
</dbReference>
<dbReference type="EMBL" id="CP017641">
    <property type="protein sequence ID" value="APZ95144.1"/>
    <property type="molecule type" value="Genomic_DNA"/>
</dbReference>
<comment type="similarity">
    <text evidence="1">Belongs to the ROK (NagC/XylR) family.</text>
</comment>
<sequence>MSDIDRTDVPLYLGIDVGGTNIKSGVVDDKGNVVGRSSVPTEPANGPERGVAQMVLAAERAMQQAEVSIDQITAVGLATPGTMDIPAGMLLDPQNLPGWHNFPVRQKFAEAIGRPTILQNDANAAAYGEYWAGSASEADSVVFFTLGTGLGGGIIVDDTIVQGEHSHGSELGHTIIEMDNGRLCKTGQYGTLEAYCSATALIKRFHEAMEAGRHSSVSDRMDDVTALSPLLMAEEAEKGDELSIELILEMARCLGTATTSICHVIDPTIVLLGGAMTFGRHETKIGRRFLEVVREEFQRRAFPVLAESIKIDYAELGGNAGFIGAAGCARRAFMRDLL</sequence>
<keyword evidence="2" id="KW-0418">Kinase</keyword>
<dbReference type="InterPro" id="IPR000600">
    <property type="entry name" value="ROK"/>
</dbReference>
<proteinExistence type="inferred from homology"/>
<dbReference type="GO" id="GO:0004340">
    <property type="term" value="F:glucokinase activity"/>
    <property type="evidence" value="ECO:0007669"/>
    <property type="project" value="UniProtKB-EC"/>
</dbReference>
<dbReference type="STRING" id="1891926.Fuma_04799"/>
<reference evidence="2 3" key="1">
    <citation type="journal article" date="2016" name="Front. Microbiol.">
        <title>Fuerstia marisgermanicae gen. nov., sp. nov., an Unusual Member of the Phylum Planctomycetes from the German Wadden Sea.</title>
        <authorList>
            <person name="Kohn T."/>
            <person name="Heuer A."/>
            <person name="Jogler M."/>
            <person name="Vollmers J."/>
            <person name="Boedeker C."/>
            <person name="Bunk B."/>
            <person name="Rast P."/>
            <person name="Borchert D."/>
            <person name="Glockner I."/>
            <person name="Freese H.M."/>
            <person name="Klenk H.P."/>
            <person name="Overmann J."/>
            <person name="Kaster A.K."/>
            <person name="Rohde M."/>
            <person name="Wiegand S."/>
            <person name="Jogler C."/>
        </authorList>
    </citation>
    <scope>NUCLEOTIDE SEQUENCE [LARGE SCALE GENOMIC DNA]</scope>
    <source>
        <strain evidence="2 3">NH11</strain>
    </source>
</reference>
<evidence type="ECO:0000313" key="3">
    <source>
        <dbReference type="Proteomes" id="UP000187735"/>
    </source>
</evidence>
<dbReference type="KEGG" id="fmr:Fuma_04799"/>
<keyword evidence="2" id="KW-0808">Transferase</keyword>
<dbReference type="EC" id="2.7.1.2" evidence="2"/>
<name>A0A1P8WM65_9PLAN</name>
<gene>
    <name evidence="2" type="primary">glcK_2</name>
    <name evidence="2" type="ORF">Fuma_04799</name>
</gene>
<evidence type="ECO:0000313" key="2">
    <source>
        <dbReference type="EMBL" id="APZ95144.1"/>
    </source>
</evidence>
<accession>A0A1P8WM65</accession>
<dbReference type="Proteomes" id="UP000187735">
    <property type="component" value="Chromosome"/>
</dbReference>
<dbReference type="RefSeq" id="WP_077026350.1">
    <property type="nucleotide sequence ID" value="NZ_CP017641.1"/>
</dbReference>
<dbReference type="Pfam" id="PF00480">
    <property type="entry name" value="ROK"/>
    <property type="match status" value="1"/>
</dbReference>
<dbReference type="AlphaFoldDB" id="A0A1P8WM65"/>
<dbReference type="PANTHER" id="PTHR18964:SF149">
    <property type="entry name" value="BIFUNCTIONAL UDP-N-ACETYLGLUCOSAMINE 2-EPIMERASE_N-ACETYLMANNOSAMINE KINASE"/>
    <property type="match status" value="1"/>
</dbReference>